<evidence type="ECO:0000256" key="3">
    <source>
        <dbReference type="ARBA" id="ARBA00023125"/>
    </source>
</evidence>
<dbReference type="GO" id="GO:0000976">
    <property type="term" value="F:transcription cis-regulatory region binding"/>
    <property type="evidence" value="ECO:0007669"/>
    <property type="project" value="TreeGrafter"/>
</dbReference>
<dbReference type="AlphaFoldDB" id="A0A172YGV9"/>
<dbReference type="PANTHER" id="PTHR30126:SF88">
    <property type="entry name" value="TRANSCRIPTIONAL REGULATOR-RELATED"/>
    <property type="match status" value="1"/>
</dbReference>
<dbReference type="Pfam" id="PF00126">
    <property type="entry name" value="HTH_1"/>
    <property type="match status" value="1"/>
</dbReference>
<dbReference type="SUPFAM" id="SSF53850">
    <property type="entry name" value="Periplasmic binding protein-like II"/>
    <property type="match status" value="1"/>
</dbReference>
<organism evidence="6 7">
    <name type="scientific">Halotalea alkalilenta</name>
    <dbReference type="NCBI Taxonomy" id="376489"/>
    <lineage>
        <taxon>Bacteria</taxon>
        <taxon>Pseudomonadati</taxon>
        <taxon>Pseudomonadota</taxon>
        <taxon>Gammaproteobacteria</taxon>
        <taxon>Oceanospirillales</taxon>
        <taxon>Halomonadaceae</taxon>
        <taxon>Halotalea</taxon>
    </lineage>
</organism>
<gene>
    <name evidence="6" type="ORF">A5892_14405</name>
</gene>
<dbReference type="Gene3D" id="1.10.10.10">
    <property type="entry name" value="Winged helix-like DNA-binding domain superfamily/Winged helix DNA-binding domain"/>
    <property type="match status" value="1"/>
</dbReference>
<dbReference type="KEGG" id="haa:A5892_14405"/>
<protein>
    <submittedName>
        <fullName evidence="6">LysR family transcriptional regulator</fullName>
    </submittedName>
</protein>
<dbReference type="InterPro" id="IPR000847">
    <property type="entry name" value="LysR_HTH_N"/>
</dbReference>
<comment type="similarity">
    <text evidence="1">Belongs to the LysR transcriptional regulatory family.</text>
</comment>
<dbReference type="RefSeq" id="WP_064123387.1">
    <property type="nucleotide sequence ID" value="NZ_CP015243.1"/>
</dbReference>
<dbReference type="GO" id="GO:0003700">
    <property type="term" value="F:DNA-binding transcription factor activity"/>
    <property type="evidence" value="ECO:0007669"/>
    <property type="project" value="InterPro"/>
</dbReference>
<feature type="domain" description="HTH lysR-type" evidence="5">
    <location>
        <begin position="4"/>
        <end position="61"/>
    </location>
</feature>
<evidence type="ECO:0000313" key="6">
    <source>
        <dbReference type="EMBL" id="ANF58518.1"/>
    </source>
</evidence>
<keyword evidence="2" id="KW-0805">Transcription regulation</keyword>
<dbReference type="InterPro" id="IPR005119">
    <property type="entry name" value="LysR_subst-bd"/>
</dbReference>
<keyword evidence="7" id="KW-1185">Reference proteome</keyword>
<dbReference type="PANTHER" id="PTHR30126">
    <property type="entry name" value="HTH-TYPE TRANSCRIPTIONAL REGULATOR"/>
    <property type="match status" value="1"/>
</dbReference>
<dbReference type="InterPro" id="IPR036388">
    <property type="entry name" value="WH-like_DNA-bd_sf"/>
</dbReference>
<dbReference type="STRING" id="376489.A5892_14405"/>
<evidence type="ECO:0000256" key="1">
    <source>
        <dbReference type="ARBA" id="ARBA00009437"/>
    </source>
</evidence>
<keyword evidence="3" id="KW-0238">DNA-binding</keyword>
<dbReference type="FunFam" id="1.10.10.10:FF:000001">
    <property type="entry name" value="LysR family transcriptional regulator"/>
    <property type="match status" value="1"/>
</dbReference>
<dbReference type="InterPro" id="IPR036390">
    <property type="entry name" value="WH_DNA-bd_sf"/>
</dbReference>
<dbReference type="Gene3D" id="3.40.190.290">
    <property type="match status" value="1"/>
</dbReference>
<dbReference type="EMBL" id="CP015243">
    <property type="protein sequence ID" value="ANF58518.1"/>
    <property type="molecule type" value="Genomic_DNA"/>
</dbReference>
<sequence length="301" mass="32756">MSRITLAQWQMLAAVADHGGFAKAAEAIHKSPSTINHAVHKLEQQLGVQLLATNGRQVRLTEAGSTLLRRARQLLEGARALEALAVDFSAGTEAEIAVGVDQIFPVEALARALDAFSQRFPQTRVQLYECVLNGGPELLLQGRIDLLVTGITVQGFLGTPLASIEFIAAAHPAHPLHALGRPLDLRDLRAYRQIVIRDSARREPLDSGWLGAEQRWTVGHASTGLEMLRRGLGFAWVTRPRLNELSARGELLALPLTEGARREVPMQLYFKEFDGAGPATRAMAELLTETVAGCMESGEVH</sequence>
<dbReference type="PROSITE" id="PS50931">
    <property type="entry name" value="HTH_LYSR"/>
    <property type="match status" value="1"/>
</dbReference>
<name>A0A172YGV9_9GAMM</name>
<dbReference type="Pfam" id="PF03466">
    <property type="entry name" value="LysR_substrate"/>
    <property type="match status" value="1"/>
</dbReference>
<evidence type="ECO:0000256" key="2">
    <source>
        <dbReference type="ARBA" id="ARBA00023015"/>
    </source>
</evidence>
<evidence type="ECO:0000259" key="5">
    <source>
        <dbReference type="PROSITE" id="PS50931"/>
    </source>
</evidence>
<proteinExistence type="inferred from homology"/>
<accession>A0A172YGV9</accession>
<evidence type="ECO:0000313" key="7">
    <source>
        <dbReference type="Proteomes" id="UP000077875"/>
    </source>
</evidence>
<keyword evidence="4" id="KW-0804">Transcription</keyword>
<dbReference type="Proteomes" id="UP000077875">
    <property type="component" value="Chromosome"/>
</dbReference>
<dbReference type="SUPFAM" id="SSF46785">
    <property type="entry name" value="Winged helix' DNA-binding domain"/>
    <property type="match status" value="1"/>
</dbReference>
<reference evidence="6 7" key="1">
    <citation type="submission" date="2016-04" db="EMBL/GenBank/DDBJ databases">
        <title>Complete Genome Sequence of Halotalea alkalilenta IHB B 13600.</title>
        <authorList>
            <person name="Swarnkar M.K."/>
            <person name="Sharma A."/>
            <person name="Kaushal K."/>
            <person name="Soni R."/>
            <person name="Rana S."/>
            <person name="Singh A.K."/>
            <person name="Gulati A."/>
        </authorList>
    </citation>
    <scope>NUCLEOTIDE SEQUENCE [LARGE SCALE GENOMIC DNA]</scope>
    <source>
        <strain evidence="6 7">IHB B 13600</strain>
    </source>
</reference>
<evidence type="ECO:0000256" key="4">
    <source>
        <dbReference type="ARBA" id="ARBA00023163"/>
    </source>
</evidence>